<reference evidence="2" key="1">
    <citation type="submission" date="2017-07" db="EMBL/GenBank/DDBJ databases">
        <title>Taro Niue Genome Assembly and Annotation.</title>
        <authorList>
            <person name="Atibalentja N."/>
            <person name="Keating K."/>
            <person name="Fields C.J."/>
        </authorList>
    </citation>
    <scope>NUCLEOTIDE SEQUENCE</scope>
    <source>
        <strain evidence="2">Niue_2</strain>
        <tissue evidence="2">Leaf</tissue>
    </source>
</reference>
<dbReference type="AlphaFoldDB" id="A0A843VVK4"/>
<feature type="compositionally biased region" description="Low complexity" evidence="1">
    <location>
        <begin position="42"/>
        <end position="54"/>
    </location>
</feature>
<feature type="region of interest" description="Disordered" evidence="1">
    <location>
        <begin position="41"/>
        <end position="67"/>
    </location>
</feature>
<name>A0A843VVK4_COLES</name>
<protein>
    <submittedName>
        <fullName evidence="2">Uncharacterized protein</fullName>
    </submittedName>
</protein>
<evidence type="ECO:0000256" key="1">
    <source>
        <dbReference type="SAM" id="MobiDB-lite"/>
    </source>
</evidence>
<gene>
    <name evidence="2" type="ORF">Taro_029677</name>
</gene>
<comment type="caution">
    <text evidence="2">The sequence shown here is derived from an EMBL/GenBank/DDBJ whole genome shotgun (WGS) entry which is preliminary data.</text>
</comment>
<dbReference type="EMBL" id="NMUH01001986">
    <property type="protein sequence ID" value="MQL96994.1"/>
    <property type="molecule type" value="Genomic_DNA"/>
</dbReference>
<proteinExistence type="predicted"/>
<keyword evidence="3" id="KW-1185">Reference proteome</keyword>
<evidence type="ECO:0000313" key="2">
    <source>
        <dbReference type="EMBL" id="MQL96994.1"/>
    </source>
</evidence>
<dbReference type="Proteomes" id="UP000652761">
    <property type="component" value="Unassembled WGS sequence"/>
</dbReference>
<accession>A0A843VVK4</accession>
<organism evidence="2 3">
    <name type="scientific">Colocasia esculenta</name>
    <name type="common">Wild taro</name>
    <name type="synonym">Arum esculentum</name>
    <dbReference type="NCBI Taxonomy" id="4460"/>
    <lineage>
        <taxon>Eukaryota</taxon>
        <taxon>Viridiplantae</taxon>
        <taxon>Streptophyta</taxon>
        <taxon>Embryophyta</taxon>
        <taxon>Tracheophyta</taxon>
        <taxon>Spermatophyta</taxon>
        <taxon>Magnoliopsida</taxon>
        <taxon>Liliopsida</taxon>
        <taxon>Araceae</taxon>
        <taxon>Aroideae</taxon>
        <taxon>Colocasieae</taxon>
        <taxon>Colocasia</taxon>
    </lineage>
</organism>
<evidence type="ECO:0000313" key="3">
    <source>
        <dbReference type="Proteomes" id="UP000652761"/>
    </source>
</evidence>
<sequence>MEVWTWVEDKISSLPSTSETSQQRQGALRAEETAVVMVPVASSGSPFSCTSPSGYAPKGLPSRVSGSVGGDRENWVLSLGRGSGSQGRYNIQLTTD</sequence>